<sequence>MGKQGGENAMKLIEKAKIGFMDAILKNDSIEALCEAAYELLNWPMIVGRDTGDVLLMLPNEPIGLKRYDELQKSRKVPMEIFIGHQKKIGRGFEYYEDISFIEEKGTKYPLEITMIVSSKNDMFCQIVFHVDKEAVTDEEMDVLRLLKIMINREYFRDSSGETSSYKQAKLRLRMLADGNQSSEMLSGCAAELKHILRGGYMLAVSYFEYENQREYVRPIYNELLNRLYKNAISIQMDDYMLTLFGEIGEHYNGLDNDELRTFIAKNHIYIAKTSCFYENLQCVAVKYQQAILAARLGKLLHLKDRVISSEKYMPMHVFVPLAEQYDARVFLHPIILDMIRYDQENGSEFVKTLRTYLATNRNSKESSRLLSIHQNTLTYRLSRIKDIFGVDFENGRLVLTLLISVLLVQIIYPERIPLLEIEEI</sequence>
<evidence type="ECO:0000313" key="3">
    <source>
        <dbReference type="Proteomes" id="UP000260773"/>
    </source>
</evidence>
<evidence type="ECO:0000313" key="2">
    <source>
        <dbReference type="EMBL" id="RGB79916.1"/>
    </source>
</evidence>
<dbReference type="Proteomes" id="UP000260773">
    <property type="component" value="Unassembled WGS sequence"/>
</dbReference>
<dbReference type="AlphaFoldDB" id="A0A3E2TND2"/>
<dbReference type="InterPro" id="IPR051448">
    <property type="entry name" value="CdaR-like_regulators"/>
</dbReference>
<feature type="domain" description="PucR C-terminal helix-turn-helix" evidence="1">
    <location>
        <begin position="351"/>
        <end position="406"/>
    </location>
</feature>
<accession>A0A3E2TND2</accession>
<evidence type="ECO:0000259" key="1">
    <source>
        <dbReference type="Pfam" id="PF13556"/>
    </source>
</evidence>
<dbReference type="InterPro" id="IPR025736">
    <property type="entry name" value="PucR_C-HTH_dom"/>
</dbReference>
<dbReference type="Gene3D" id="1.10.10.2840">
    <property type="entry name" value="PucR C-terminal helix-turn-helix domain"/>
    <property type="match status" value="1"/>
</dbReference>
<name>A0A3E2TND2_9FIRM</name>
<dbReference type="PANTHER" id="PTHR33744:SF1">
    <property type="entry name" value="DNA-BINDING TRANSCRIPTIONAL ACTIVATOR ADER"/>
    <property type="match status" value="1"/>
</dbReference>
<comment type="caution">
    <text evidence="2">The sequence shown here is derived from an EMBL/GenBank/DDBJ whole genome shotgun (WGS) entry which is preliminary data.</text>
</comment>
<dbReference type="InterPro" id="IPR042070">
    <property type="entry name" value="PucR_C-HTH_sf"/>
</dbReference>
<dbReference type="Pfam" id="PF13556">
    <property type="entry name" value="HTH_30"/>
    <property type="match status" value="1"/>
</dbReference>
<reference evidence="2 3" key="1">
    <citation type="submission" date="2018-08" db="EMBL/GenBank/DDBJ databases">
        <title>A genome reference for cultivated species of the human gut microbiota.</title>
        <authorList>
            <person name="Zou Y."/>
            <person name="Xue W."/>
            <person name="Luo G."/>
        </authorList>
    </citation>
    <scope>NUCLEOTIDE SEQUENCE [LARGE SCALE GENOMIC DNA]</scope>
    <source>
        <strain evidence="2 3">AF45-17</strain>
    </source>
</reference>
<organism evidence="2 3">
    <name type="scientific">Coprococcus catus</name>
    <dbReference type="NCBI Taxonomy" id="116085"/>
    <lineage>
        <taxon>Bacteria</taxon>
        <taxon>Bacillati</taxon>
        <taxon>Bacillota</taxon>
        <taxon>Clostridia</taxon>
        <taxon>Lachnospirales</taxon>
        <taxon>Lachnospiraceae</taxon>
        <taxon>Coprococcus</taxon>
    </lineage>
</organism>
<dbReference type="EMBL" id="QVEP01000016">
    <property type="protein sequence ID" value="RGB79916.1"/>
    <property type="molecule type" value="Genomic_DNA"/>
</dbReference>
<proteinExistence type="predicted"/>
<protein>
    <submittedName>
        <fullName evidence="2">PucR family transcriptional regulator</fullName>
    </submittedName>
</protein>
<gene>
    <name evidence="2" type="ORF">DW070_08270</name>
</gene>
<dbReference type="PANTHER" id="PTHR33744">
    <property type="entry name" value="CARBOHYDRATE DIACID REGULATOR"/>
    <property type="match status" value="1"/>
</dbReference>